<evidence type="ECO:0000256" key="1">
    <source>
        <dbReference type="ARBA" id="ARBA00004651"/>
    </source>
</evidence>
<feature type="transmembrane region" description="Helical" evidence="8">
    <location>
        <begin position="204"/>
        <end position="224"/>
    </location>
</feature>
<keyword evidence="7 8" id="KW-0472">Membrane</keyword>
<evidence type="ECO:0000256" key="8">
    <source>
        <dbReference type="RuleBase" id="RU363041"/>
    </source>
</evidence>
<keyword evidence="4 8" id="KW-1003">Cell membrane</keyword>
<dbReference type="EMBL" id="MFAT01000067">
    <property type="protein sequence ID" value="OGD85454.1"/>
    <property type="molecule type" value="Genomic_DNA"/>
</dbReference>
<evidence type="ECO:0000256" key="4">
    <source>
        <dbReference type="ARBA" id="ARBA00022475"/>
    </source>
</evidence>
<name>A0A1F5G0W5_9BACT</name>
<dbReference type="Pfam" id="PF01925">
    <property type="entry name" value="TauE"/>
    <property type="match status" value="1"/>
</dbReference>
<keyword evidence="3" id="KW-0813">Transport</keyword>
<feature type="transmembrane region" description="Helical" evidence="8">
    <location>
        <begin position="176"/>
        <end position="197"/>
    </location>
</feature>
<evidence type="ECO:0000256" key="5">
    <source>
        <dbReference type="ARBA" id="ARBA00022692"/>
    </source>
</evidence>
<dbReference type="PANTHER" id="PTHR30269">
    <property type="entry name" value="TRANSMEMBRANE PROTEIN YFCA"/>
    <property type="match status" value="1"/>
</dbReference>
<protein>
    <recommendedName>
        <fullName evidence="8">Probable membrane transporter protein</fullName>
    </recommendedName>
</protein>
<evidence type="ECO:0000313" key="9">
    <source>
        <dbReference type="EMBL" id="OGD85454.1"/>
    </source>
</evidence>
<keyword evidence="5 8" id="KW-0812">Transmembrane</keyword>
<dbReference type="Proteomes" id="UP000176317">
    <property type="component" value="Unassembled WGS sequence"/>
</dbReference>
<dbReference type="GO" id="GO:0005886">
    <property type="term" value="C:plasma membrane"/>
    <property type="evidence" value="ECO:0007669"/>
    <property type="project" value="UniProtKB-SubCell"/>
</dbReference>
<dbReference type="AlphaFoldDB" id="A0A1F5G0W5"/>
<evidence type="ECO:0000256" key="7">
    <source>
        <dbReference type="ARBA" id="ARBA00023136"/>
    </source>
</evidence>
<feature type="transmembrane region" description="Helical" evidence="8">
    <location>
        <begin position="137"/>
        <end position="170"/>
    </location>
</feature>
<feature type="transmembrane region" description="Helical" evidence="8">
    <location>
        <begin position="99"/>
        <end position="116"/>
    </location>
</feature>
<dbReference type="PANTHER" id="PTHR30269:SF0">
    <property type="entry name" value="MEMBRANE TRANSPORTER PROTEIN YFCA-RELATED"/>
    <property type="match status" value="1"/>
</dbReference>
<dbReference type="InterPro" id="IPR002781">
    <property type="entry name" value="TM_pro_TauE-like"/>
</dbReference>
<sequence>MDYFIPIILFIGGLIGGLYAANIGGMGLLSLPLLLLVDMPTLQALATHKFAAVILELASTIKFYKEKKLHWRLGIFLGLIAAIGAVIGTNIVININQNFLNIIVGVLLVVAAVVILKEEDIGIKEKHIESVNWKNHIPMAVTIFALGIYGGFLGIGFGTFIMLALVFLGFTFIKGAAVARLVGLFMATTSTIIFAANGLINYQYGISLGLGFAIGGWFGISIAIKRGNQYVKKLLIIIVVLTVIKLITDFF</sequence>
<comment type="similarity">
    <text evidence="2 8">Belongs to the 4-toluene sulfonate uptake permease (TSUP) (TC 2.A.102) family.</text>
</comment>
<reference evidence="9 10" key="1">
    <citation type="journal article" date="2016" name="Nat. Commun.">
        <title>Thousands of microbial genomes shed light on interconnected biogeochemical processes in an aquifer system.</title>
        <authorList>
            <person name="Anantharaman K."/>
            <person name="Brown C.T."/>
            <person name="Hug L.A."/>
            <person name="Sharon I."/>
            <person name="Castelle C.J."/>
            <person name="Probst A.J."/>
            <person name="Thomas B.C."/>
            <person name="Singh A."/>
            <person name="Wilkins M.J."/>
            <person name="Karaoz U."/>
            <person name="Brodie E.L."/>
            <person name="Williams K.H."/>
            <person name="Hubbard S.S."/>
            <person name="Banfield J.F."/>
        </authorList>
    </citation>
    <scope>NUCLEOTIDE SEQUENCE [LARGE SCALE GENOMIC DNA]</scope>
</reference>
<proteinExistence type="inferred from homology"/>
<dbReference type="InterPro" id="IPR052017">
    <property type="entry name" value="TSUP"/>
</dbReference>
<organism evidence="9 10">
    <name type="scientific">Candidatus Curtissbacteria bacterium RBG_13_35_7</name>
    <dbReference type="NCBI Taxonomy" id="1797705"/>
    <lineage>
        <taxon>Bacteria</taxon>
        <taxon>Candidatus Curtissiibacteriota</taxon>
    </lineage>
</organism>
<accession>A0A1F5G0W5</accession>
<gene>
    <name evidence="9" type="ORF">A2164_01080</name>
</gene>
<comment type="subcellular location">
    <subcellularLocation>
        <location evidence="1 8">Cell membrane</location>
        <topology evidence="1 8">Multi-pass membrane protein</topology>
    </subcellularLocation>
</comment>
<comment type="caution">
    <text evidence="9">The sequence shown here is derived from an EMBL/GenBank/DDBJ whole genome shotgun (WGS) entry which is preliminary data.</text>
</comment>
<evidence type="ECO:0000256" key="3">
    <source>
        <dbReference type="ARBA" id="ARBA00022448"/>
    </source>
</evidence>
<evidence type="ECO:0000256" key="6">
    <source>
        <dbReference type="ARBA" id="ARBA00022989"/>
    </source>
</evidence>
<feature type="transmembrane region" description="Helical" evidence="8">
    <location>
        <begin position="73"/>
        <end position="93"/>
    </location>
</feature>
<evidence type="ECO:0000256" key="2">
    <source>
        <dbReference type="ARBA" id="ARBA00009142"/>
    </source>
</evidence>
<keyword evidence="6 8" id="KW-1133">Transmembrane helix</keyword>
<evidence type="ECO:0000313" key="10">
    <source>
        <dbReference type="Proteomes" id="UP000176317"/>
    </source>
</evidence>
<feature type="transmembrane region" description="Helical" evidence="8">
    <location>
        <begin position="230"/>
        <end position="248"/>
    </location>
</feature>